<protein>
    <submittedName>
        <fullName evidence="1">Uncharacterized protein</fullName>
    </submittedName>
</protein>
<sequence>MISPIADEDSLDDFTTDVHAAPEGLVPWGTAAEGGCTLYRRADGPPDRWTITLCDIEFSEQEDYDGPVSAFLHDLLTGKVVSGLVAVTPARKPAFWPR</sequence>
<dbReference type="AlphaFoldDB" id="A0A1H0TPC7"/>
<evidence type="ECO:0000313" key="2">
    <source>
        <dbReference type="Proteomes" id="UP000199691"/>
    </source>
</evidence>
<name>A0A1H0TPC7_9PSEU</name>
<dbReference type="STRING" id="641025.SAMN05421507_110143"/>
<reference evidence="2" key="1">
    <citation type="submission" date="2016-10" db="EMBL/GenBank/DDBJ databases">
        <authorList>
            <person name="Varghese N."/>
            <person name="Submissions S."/>
        </authorList>
    </citation>
    <scope>NUCLEOTIDE SEQUENCE [LARGE SCALE GENOMIC DNA]</scope>
    <source>
        <strain evidence="2">CGMCC 4.6609</strain>
    </source>
</reference>
<accession>A0A1H0TPC7</accession>
<keyword evidence="2" id="KW-1185">Reference proteome</keyword>
<proteinExistence type="predicted"/>
<dbReference type="Proteomes" id="UP000199691">
    <property type="component" value="Unassembled WGS sequence"/>
</dbReference>
<dbReference type="EMBL" id="FNIX01000010">
    <property type="protein sequence ID" value="SDP55902.1"/>
    <property type="molecule type" value="Genomic_DNA"/>
</dbReference>
<evidence type="ECO:0000313" key="1">
    <source>
        <dbReference type="EMBL" id="SDP55902.1"/>
    </source>
</evidence>
<gene>
    <name evidence="1" type="ORF">SAMN05421507_110143</name>
</gene>
<organism evidence="1 2">
    <name type="scientific">Lentzea jiangxiensis</name>
    <dbReference type="NCBI Taxonomy" id="641025"/>
    <lineage>
        <taxon>Bacteria</taxon>
        <taxon>Bacillati</taxon>
        <taxon>Actinomycetota</taxon>
        <taxon>Actinomycetes</taxon>
        <taxon>Pseudonocardiales</taxon>
        <taxon>Pseudonocardiaceae</taxon>
        <taxon>Lentzea</taxon>
    </lineage>
</organism>